<evidence type="ECO:0000313" key="1">
    <source>
        <dbReference type="EMBL" id="KAL2319903.1"/>
    </source>
</evidence>
<protein>
    <submittedName>
        <fullName evidence="1">Uncharacterized protein</fullName>
    </submittedName>
</protein>
<reference evidence="1 2" key="1">
    <citation type="submission" date="2024-08" db="EMBL/GenBank/DDBJ databases">
        <title>Insights into the chromosomal genome structure of Flemingia macrophylla.</title>
        <authorList>
            <person name="Ding Y."/>
            <person name="Zhao Y."/>
            <person name="Bi W."/>
            <person name="Wu M."/>
            <person name="Zhao G."/>
            <person name="Gong Y."/>
            <person name="Li W."/>
            <person name="Zhang P."/>
        </authorList>
    </citation>
    <scope>NUCLEOTIDE SEQUENCE [LARGE SCALE GENOMIC DNA]</scope>
    <source>
        <strain evidence="1">DYQJB</strain>
        <tissue evidence="1">Leaf</tissue>
    </source>
</reference>
<evidence type="ECO:0000313" key="2">
    <source>
        <dbReference type="Proteomes" id="UP001603857"/>
    </source>
</evidence>
<name>A0ABD1L8R1_9FABA</name>
<keyword evidence="2" id="KW-1185">Reference proteome</keyword>
<accession>A0ABD1L8R1</accession>
<dbReference type="Proteomes" id="UP001603857">
    <property type="component" value="Unassembled WGS sequence"/>
</dbReference>
<comment type="caution">
    <text evidence="1">The sequence shown here is derived from an EMBL/GenBank/DDBJ whole genome shotgun (WGS) entry which is preliminary data.</text>
</comment>
<dbReference type="EMBL" id="JBGMDY010000010">
    <property type="protein sequence ID" value="KAL2319903.1"/>
    <property type="molecule type" value="Genomic_DNA"/>
</dbReference>
<sequence length="112" mass="12961">MFVKPAILKPKRRKRGILATGWWVHFKRVIDFGWDLEPYTGLGMPNNFLSRFNLEIIMSCIQQYALDFAQCLPPAMENVGQEKSNSFVTYDAIHNFEDGEGVIPIEILTIRR</sequence>
<gene>
    <name evidence="1" type="ORF">Fmac_028872</name>
</gene>
<organism evidence="1 2">
    <name type="scientific">Flemingia macrophylla</name>
    <dbReference type="NCBI Taxonomy" id="520843"/>
    <lineage>
        <taxon>Eukaryota</taxon>
        <taxon>Viridiplantae</taxon>
        <taxon>Streptophyta</taxon>
        <taxon>Embryophyta</taxon>
        <taxon>Tracheophyta</taxon>
        <taxon>Spermatophyta</taxon>
        <taxon>Magnoliopsida</taxon>
        <taxon>eudicotyledons</taxon>
        <taxon>Gunneridae</taxon>
        <taxon>Pentapetalae</taxon>
        <taxon>rosids</taxon>
        <taxon>fabids</taxon>
        <taxon>Fabales</taxon>
        <taxon>Fabaceae</taxon>
        <taxon>Papilionoideae</taxon>
        <taxon>50 kb inversion clade</taxon>
        <taxon>NPAAA clade</taxon>
        <taxon>indigoferoid/millettioid clade</taxon>
        <taxon>Phaseoleae</taxon>
        <taxon>Flemingia</taxon>
    </lineage>
</organism>
<dbReference type="AlphaFoldDB" id="A0ABD1L8R1"/>
<proteinExistence type="predicted"/>